<reference evidence="1" key="1">
    <citation type="journal article" date="2003" name="Genome Res.">
        <title>Integrated mapping, chromosomal sequencing and sequence analysis of Cryptosporidium parvum.</title>
        <authorList>
            <person name="Bankier A.T."/>
            <person name="Spriggs H.F."/>
            <person name="Fartmann B."/>
            <person name="Konfortov B.A."/>
            <person name="Madera M."/>
            <person name="Vogel C."/>
            <person name="Teichmann S.A."/>
            <person name="Ivens A."/>
            <person name="Dear P.H."/>
        </authorList>
    </citation>
    <scope>NUCLEOTIDE SEQUENCE [LARGE SCALE GENOMIC DNA]</scope>
    <source>
        <strain evidence="1">Iowa</strain>
    </source>
</reference>
<sequence length="1277" mass="142266">MERGLKMFLNGKTCLLLTACFASTLSVVYGAIGGFPTIDFVEAPLKVYTPKKPSLDAFKTRGELAYSSALAASHQMQPGFDGLPDLDTTTEDGIYSKSSRTVEKIQRATKFEVEVAKILYWRIKTDAELSAFDVSLTILEKLVMDLFRKYGFNAATCQALLVKEGIPSEKAIEFCYNLEPFALLECHALTWIDFSVVMDIKFRMKRRGMFLETKDVCRLVERIKPSLIPKPERKSIFGKCQTVVNSELMRKYGVTNMDVDMICTVMDYTIQPACADLSKDELSEVMKLGLHLGDFIYPRLFPIFVSDLCIARKMMKRGPSREKCRNALVRVLVERADEYGNSVVAEQWPLYTEIWRSCAYVYKRKATGGEKMRLDKLFTRIAFGSIWSDKKYRGQSVNYPPSRFAYLHGETVEVAPDESEVDSELDLGSDLSDSALELEHGSKSDGTIELSADVGSESSIDLGSDMSIELDEGKSSEGVALSDGSSLDIGSGSSGVGVYGPSVSSKYHKSSREAARKAVAPRERWISKTKALETPDQFLWSTRQSVALNSVQKVWAQILYSLYSQEGNKAYGIEDFEIIAARIDPTNLHRSCSRLIFAKIKKYPGHQKDGVGSRFSETTIANWCAAIDGARSKACQSLSVPAQLWSKSILKSMTLMRDESSFAIDLRDICRFVGKVEPWIYTKRSGFTNHCISNLSEPLSTAKHSSQISFLEKYKLTEKESKQMCLLLKPANHKSCIKLSSGDLTLAYKLAFELGKIHNGDKKLQVTYDSTCKVINRVSRVSTIEHCILATAEFVGHIAVDSDVAGKEFETGVATACGKVFEAKEPEESAKLVSSIIEDVYSDIAKHMPPQPQDFDVIRRKIVIGDELIEETRNIRGTRGFGQGVTGARLYSPTYFKPAAASDEEYWTPFGIDPALLKKDIDSGIGAATPMTVEQYYEKSEFPSSGFTMDTQWVDISGVSFKKSLADKLKDEFVRTAPPSLVIESSNIPNFASIVDELDLAPNTIYVSCVKVLKRHRVRSELAQAVCKRIDPYATPACNGLMIVLLDHAEFVHSYFTSLVKKEAFDLADFCKVMHALGPFSDKSGTIGNISNTCVKSPVMFNFQKKYSLSNKQMTKLCSKLDFTRTESFARLTSPQRVRVISSSKAISILISDKYQDVYKKFGGIFWARNIPRVSITNMINLISHTGSESPIKEKCEYECQSGSPFFTQVLPDTDICFKSCMAFSTLDGQVHVADEAAGTGSTSAVGLRPRTYESYDRYGSSSDKPLRKVVWWMADQ</sequence>
<evidence type="ECO:0000313" key="3">
    <source>
        <dbReference type="Proteomes" id="UP000242991"/>
    </source>
</evidence>
<dbReference type="OMA" id="ANHERCL"/>
<protein>
    <submittedName>
        <fullName evidence="1">Uncharacterized protein</fullName>
    </submittedName>
</protein>
<evidence type="ECO:0000313" key="1">
    <source>
        <dbReference type="EMBL" id="CAD98354.1"/>
    </source>
</evidence>
<organism evidence="1 3">
    <name type="scientific">Cryptosporidium parvum</name>
    <dbReference type="NCBI Taxonomy" id="5807"/>
    <lineage>
        <taxon>Eukaryota</taxon>
        <taxon>Sar</taxon>
        <taxon>Alveolata</taxon>
        <taxon>Apicomplexa</taxon>
        <taxon>Conoidasida</taxon>
        <taxon>Coccidia</taxon>
        <taxon>Eucoccidiorida</taxon>
        <taxon>Eimeriorina</taxon>
        <taxon>Cryptosporidiidae</taxon>
        <taxon>Cryptosporidium</taxon>
    </lineage>
</organism>
<dbReference type="EMBL" id="CP044417">
    <property type="protein sequence ID" value="QOY41429.1"/>
    <property type="molecule type" value="Genomic_DNA"/>
</dbReference>
<dbReference type="EMBL" id="BX538353">
    <property type="protein sequence ID" value="CAD98354.1"/>
    <property type="molecule type" value="Genomic_DNA"/>
</dbReference>
<reference evidence="2 4" key="2">
    <citation type="submission" date="2019-09" db="EMBL/GenBank/DDBJ databases">
        <title>Consistent, comparative and evidence-based genome assembly and annotation for Cryptosporidium parvum, C. hominis and C. tyzzeri.</title>
        <authorList>
            <person name="Baptista R.P."/>
            <person name="Li Y."/>
            <person name="Sateriale A."/>
            <person name="Ansell B."/>
            <person name="Jex A."/>
            <person name="Sanders M."/>
            <person name="Brooks K."/>
            <person name="Tracey A."/>
            <person name="Berriman M."/>
            <person name="Striepen B."/>
            <person name="Cotton J.A."/>
            <person name="Kissinger J.C."/>
        </authorList>
    </citation>
    <scope>NUCLEOTIDE SEQUENCE [LARGE SCALE GENOMIC DNA]</scope>
    <source>
        <strain evidence="2 4">IOWA-ATCC</strain>
    </source>
</reference>
<dbReference type="AlphaFoldDB" id="A0A7G2HKB5"/>
<evidence type="ECO:0000313" key="2">
    <source>
        <dbReference type="EMBL" id="QOY41429.1"/>
    </source>
</evidence>
<name>A0A7G2HKB5_CRYPV</name>
<gene>
    <name evidence="1" type="ORF">1MB.834</name>
    <name evidence="2" type="ORF">CPATCC_003137</name>
</gene>
<dbReference type="Proteomes" id="UP000593906">
    <property type="component" value="Chromosome 6"/>
</dbReference>
<dbReference type="Proteomes" id="UP000242991">
    <property type="component" value="Chromosome 6"/>
</dbReference>
<evidence type="ECO:0000313" key="4">
    <source>
        <dbReference type="Proteomes" id="UP000593906"/>
    </source>
</evidence>
<dbReference type="VEuPathDB" id="CryptoDB:CPATCC_0017050"/>
<accession>A0A7G2HKB5</accession>
<proteinExistence type="predicted"/>